<protein>
    <recommendedName>
        <fullName evidence="1">DUF6285 domain-containing protein</fullName>
    </recommendedName>
</protein>
<accession>A0A4R2GT76</accession>
<organism evidence="2 3">
    <name type="scientific">Camelimonas lactis</name>
    <dbReference type="NCBI Taxonomy" id="659006"/>
    <lineage>
        <taxon>Bacteria</taxon>
        <taxon>Pseudomonadati</taxon>
        <taxon>Pseudomonadota</taxon>
        <taxon>Alphaproteobacteria</taxon>
        <taxon>Hyphomicrobiales</taxon>
        <taxon>Chelatococcaceae</taxon>
        <taxon>Camelimonas</taxon>
    </lineage>
</organism>
<name>A0A4R2GT76_9HYPH</name>
<keyword evidence="3" id="KW-1185">Reference proteome</keyword>
<dbReference type="Pfam" id="PF19802">
    <property type="entry name" value="DUF6285"/>
    <property type="match status" value="1"/>
</dbReference>
<reference evidence="2 3" key="1">
    <citation type="submission" date="2019-03" db="EMBL/GenBank/DDBJ databases">
        <title>Genomic Encyclopedia of Type Strains, Phase IV (KMG-IV): sequencing the most valuable type-strain genomes for metagenomic binning, comparative biology and taxonomic classification.</title>
        <authorList>
            <person name="Goeker M."/>
        </authorList>
    </citation>
    <scope>NUCLEOTIDE SEQUENCE [LARGE SCALE GENOMIC DNA]</scope>
    <source>
        <strain evidence="2 3">DSM 22958</strain>
    </source>
</reference>
<dbReference type="RefSeq" id="WP_132005524.1">
    <property type="nucleotide sequence ID" value="NZ_JBHUNN010000002.1"/>
</dbReference>
<evidence type="ECO:0000313" key="3">
    <source>
        <dbReference type="Proteomes" id="UP000294881"/>
    </source>
</evidence>
<dbReference type="OrthoDB" id="8854847at2"/>
<proteinExistence type="predicted"/>
<sequence>MPSSLPQSSDLVAVVREFLERDILPESTGARWFNVRVAANVLAMVERELLRGKDLDAAEAERLKQFVSGDSREAMELALSDAIREGTLDWRTEGLAQHLLETCEGALQINNPKWLR</sequence>
<feature type="domain" description="DUF6285" evidence="1">
    <location>
        <begin position="25"/>
        <end position="114"/>
    </location>
</feature>
<evidence type="ECO:0000313" key="2">
    <source>
        <dbReference type="EMBL" id="TCO13670.1"/>
    </source>
</evidence>
<dbReference type="EMBL" id="SLWL01000005">
    <property type="protein sequence ID" value="TCO13670.1"/>
    <property type="molecule type" value="Genomic_DNA"/>
</dbReference>
<evidence type="ECO:0000259" key="1">
    <source>
        <dbReference type="Pfam" id="PF19802"/>
    </source>
</evidence>
<comment type="caution">
    <text evidence="2">The sequence shown here is derived from an EMBL/GenBank/DDBJ whole genome shotgun (WGS) entry which is preliminary data.</text>
</comment>
<dbReference type="AlphaFoldDB" id="A0A4R2GT76"/>
<dbReference type="Proteomes" id="UP000294881">
    <property type="component" value="Unassembled WGS sequence"/>
</dbReference>
<dbReference type="InterPro" id="IPR046252">
    <property type="entry name" value="DUF6285"/>
</dbReference>
<gene>
    <name evidence="2" type="ORF">EV666_10537</name>
</gene>